<dbReference type="Gene3D" id="3.90.76.10">
    <property type="entry name" value="Dipeptide-binding Protein, Domain 1"/>
    <property type="match status" value="1"/>
</dbReference>
<dbReference type="GO" id="GO:0030288">
    <property type="term" value="C:outer membrane-bounded periplasmic space"/>
    <property type="evidence" value="ECO:0007669"/>
    <property type="project" value="UniProtKB-ARBA"/>
</dbReference>
<dbReference type="Pfam" id="PF00496">
    <property type="entry name" value="SBP_bac_5"/>
    <property type="match status" value="1"/>
</dbReference>
<organism evidence="6 7">
    <name type="scientific">Bordetella genomosp. 9</name>
    <dbReference type="NCBI Taxonomy" id="1416803"/>
    <lineage>
        <taxon>Bacteria</taxon>
        <taxon>Pseudomonadati</taxon>
        <taxon>Pseudomonadota</taxon>
        <taxon>Betaproteobacteria</taxon>
        <taxon>Burkholderiales</taxon>
        <taxon>Alcaligenaceae</taxon>
        <taxon>Bordetella</taxon>
    </lineage>
</organism>
<keyword evidence="3 4" id="KW-0732">Signal</keyword>
<evidence type="ECO:0000313" key="7">
    <source>
        <dbReference type="Proteomes" id="UP000216857"/>
    </source>
</evidence>
<dbReference type="GO" id="GO:0015833">
    <property type="term" value="P:peptide transport"/>
    <property type="evidence" value="ECO:0007669"/>
    <property type="project" value="TreeGrafter"/>
</dbReference>
<dbReference type="STRING" id="1416803.CAL13_01135"/>
<dbReference type="GO" id="GO:1904680">
    <property type="term" value="F:peptide transmembrane transporter activity"/>
    <property type="evidence" value="ECO:0007669"/>
    <property type="project" value="TreeGrafter"/>
</dbReference>
<evidence type="ECO:0000256" key="1">
    <source>
        <dbReference type="ARBA" id="ARBA00005695"/>
    </source>
</evidence>
<dbReference type="PANTHER" id="PTHR30290">
    <property type="entry name" value="PERIPLASMIC BINDING COMPONENT OF ABC TRANSPORTER"/>
    <property type="match status" value="1"/>
</dbReference>
<dbReference type="InterPro" id="IPR000914">
    <property type="entry name" value="SBP_5_dom"/>
</dbReference>
<comment type="caution">
    <text evidence="6">The sequence shown here is derived from an EMBL/GenBank/DDBJ whole genome shotgun (WGS) entry which is preliminary data.</text>
</comment>
<dbReference type="InterPro" id="IPR030678">
    <property type="entry name" value="Peptide/Ni-bd"/>
</dbReference>
<keyword evidence="2" id="KW-0813">Transport</keyword>
<dbReference type="PANTHER" id="PTHR30290:SF9">
    <property type="entry name" value="OLIGOPEPTIDE-BINDING PROTEIN APPA"/>
    <property type="match status" value="1"/>
</dbReference>
<evidence type="ECO:0000256" key="4">
    <source>
        <dbReference type="SAM" id="SignalP"/>
    </source>
</evidence>
<feature type="chain" id="PRO_5012401833" evidence="4">
    <location>
        <begin position="26"/>
        <end position="546"/>
    </location>
</feature>
<keyword evidence="7" id="KW-1185">Reference proteome</keyword>
<dbReference type="RefSeq" id="WP_094845052.1">
    <property type="nucleotide sequence ID" value="NZ_NEVJ01000001.1"/>
</dbReference>
<dbReference type="Gene3D" id="3.10.105.10">
    <property type="entry name" value="Dipeptide-binding Protein, Domain 3"/>
    <property type="match status" value="1"/>
</dbReference>
<name>A0A261RLI0_9BORD</name>
<evidence type="ECO:0000256" key="3">
    <source>
        <dbReference type="ARBA" id="ARBA00022729"/>
    </source>
</evidence>
<proteinExistence type="inferred from homology"/>
<evidence type="ECO:0000256" key="2">
    <source>
        <dbReference type="ARBA" id="ARBA00022448"/>
    </source>
</evidence>
<dbReference type="EMBL" id="NEVJ01000001">
    <property type="protein sequence ID" value="OZI25916.1"/>
    <property type="molecule type" value="Genomic_DNA"/>
</dbReference>
<dbReference type="CDD" id="cd08498">
    <property type="entry name" value="PBP2_NikA_DppA_OppA_like_2"/>
    <property type="match status" value="1"/>
</dbReference>
<dbReference type="PIRSF" id="PIRSF002741">
    <property type="entry name" value="MppA"/>
    <property type="match status" value="1"/>
</dbReference>
<dbReference type="InterPro" id="IPR039424">
    <property type="entry name" value="SBP_5"/>
</dbReference>
<reference evidence="6" key="1">
    <citation type="submission" date="2017-05" db="EMBL/GenBank/DDBJ databases">
        <title>Complete and WGS of Bordetella genogroups.</title>
        <authorList>
            <person name="Spilker T."/>
            <person name="Lipuma J."/>
        </authorList>
    </citation>
    <scope>NUCLEOTIDE SEQUENCE</scope>
    <source>
        <strain evidence="6">AU21707</strain>
    </source>
</reference>
<protein>
    <submittedName>
        <fullName evidence="6">Transporter</fullName>
    </submittedName>
</protein>
<dbReference type="GO" id="GO:0043190">
    <property type="term" value="C:ATP-binding cassette (ABC) transporter complex"/>
    <property type="evidence" value="ECO:0007669"/>
    <property type="project" value="InterPro"/>
</dbReference>
<feature type="domain" description="Solute-binding protein family 5" evidence="5">
    <location>
        <begin position="69"/>
        <end position="454"/>
    </location>
</feature>
<sequence>MLSTRHALALLCASVGIAAAIPAQAQTLKIALSAEPTSADPHYHKMTANDAFSAHVYSSLISRDADMNLVPSLATSWKNLDDLTWEFKLRHDVTFSNGKPFTSQDVLFTICRTLNNETNISSSYATLTQMFTDVQTPDDYTVIIKTRQPLPVMPAEVARSLPIIWNGIVPHGKLTFAPKEGCGVTGPWPTVVDFNNGKDAIGTGPYVLKSYVKGTGIELVRNEHYWGPKPYWKEVKMVPVPNAGPRMTGLLSGDFDLIENPAARDLQRLKENPKFAFVATPSTRLVFFQPDVGRNPSPFVKAANGKNPLQDLRVRQAINMAIDRKAITQRIMDGMATPAYQYMPDGMFGGLAHAPEIKYDPVAAKKLLADAGYPDGFELTISSTNDRYINDGQVAQAVAQYLSRIGIKTNVDAMTASIYFPKRAKKEFSFSMGGWPSEVGEASALFQLWVASLDAANSLGTSNYGGYSNPAFDKVYRQAAVTVDADQRRKLLEESTRIALADVPLIPLHFESTLWAYRKGISYEGRRDQYTLAMSTKPDNGNGKAK</sequence>
<dbReference type="Gene3D" id="3.40.190.10">
    <property type="entry name" value="Periplasmic binding protein-like II"/>
    <property type="match status" value="1"/>
</dbReference>
<dbReference type="OrthoDB" id="9801799at2"/>
<evidence type="ECO:0000259" key="5">
    <source>
        <dbReference type="Pfam" id="PF00496"/>
    </source>
</evidence>
<evidence type="ECO:0000313" key="6">
    <source>
        <dbReference type="EMBL" id="OZI25916.1"/>
    </source>
</evidence>
<dbReference type="Proteomes" id="UP000216857">
    <property type="component" value="Unassembled WGS sequence"/>
</dbReference>
<comment type="similarity">
    <text evidence="1">Belongs to the bacterial solute-binding protein 5 family.</text>
</comment>
<dbReference type="AlphaFoldDB" id="A0A261RLI0"/>
<gene>
    <name evidence="6" type="ORF">CAL26_00715</name>
</gene>
<accession>A0A261RLI0</accession>
<feature type="signal peptide" evidence="4">
    <location>
        <begin position="1"/>
        <end position="25"/>
    </location>
</feature>
<dbReference type="SUPFAM" id="SSF53850">
    <property type="entry name" value="Periplasmic binding protein-like II"/>
    <property type="match status" value="1"/>
</dbReference>